<dbReference type="EMBL" id="JAAMPI010002007">
    <property type="protein sequence ID" value="KAF4620139.1"/>
    <property type="molecule type" value="Genomic_DNA"/>
</dbReference>
<feature type="region of interest" description="Disordered" evidence="1">
    <location>
        <begin position="1"/>
        <end position="86"/>
    </location>
</feature>
<evidence type="ECO:0000313" key="3">
    <source>
        <dbReference type="Proteomes" id="UP000566819"/>
    </source>
</evidence>
<evidence type="ECO:0000256" key="1">
    <source>
        <dbReference type="SAM" id="MobiDB-lite"/>
    </source>
</evidence>
<gene>
    <name evidence="2" type="ORF">G7Y89_g14682</name>
</gene>
<sequence length="529" mass="61675">MQTTSNTTTTSEKSRIDTPEHPSNFTMAVQIDLKKVKQQRRRDEPTSSISMQHDHSEPTAAPAKKPDLANSTTQPSATPTWTHVPQQDRVIWEPVWNSMENTIAADKKMKETAAPETEKAAYVRKVAFAKKVDEAIEVVGTLFVELKLPGEKDNNLSSEFDEEVEFYEAGSTNNYEDEAKVDEGINKPAPENPFESRKDYLGSNIQYPPPRPYFQPSAFQVHSSRDQQRNKNYSRKDEHLRREALKCLIYLEKANAEQRQIEGYTEEPMVIDAGPEPPKLILAHDQIWPDDYFENEYEGNQALTVDDLPRAEETTNDGKLRKSLDTQALHLKKYRYERERRQKLLVRMHRKRQRPEDMVKPQAYKNPQQRTYMEERMKEKKQNYFQAWPIQTNDLPYVLEKQMEHWAKACQDFFGKKPGAKFPDLPRQFSMPQSRLGGLLRLDRCVQDGRCVKGEKLRICYHKLELPFRKTAKGEYGEEWLKKERLRWHPDKFPAGEWLEGTQEKAQEMFQLIQALIIDMNPPVVATSD</sequence>
<protein>
    <submittedName>
        <fullName evidence="2">Uncharacterized protein</fullName>
    </submittedName>
</protein>
<feature type="region of interest" description="Disordered" evidence="1">
    <location>
        <begin position="214"/>
        <end position="237"/>
    </location>
</feature>
<organism evidence="2 3">
    <name type="scientific">Cudoniella acicularis</name>
    <dbReference type="NCBI Taxonomy" id="354080"/>
    <lineage>
        <taxon>Eukaryota</taxon>
        <taxon>Fungi</taxon>
        <taxon>Dikarya</taxon>
        <taxon>Ascomycota</taxon>
        <taxon>Pezizomycotina</taxon>
        <taxon>Leotiomycetes</taxon>
        <taxon>Helotiales</taxon>
        <taxon>Tricladiaceae</taxon>
        <taxon>Cudoniella</taxon>
    </lineage>
</organism>
<dbReference type="Proteomes" id="UP000566819">
    <property type="component" value="Unassembled WGS sequence"/>
</dbReference>
<proteinExistence type="predicted"/>
<dbReference type="OrthoDB" id="4764735at2759"/>
<keyword evidence="3" id="KW-1185">Reference proteome</keyword>
<comment type="caution">
    <text evidence="2">The sequence shown here is derived from an EMBL/GenBank/DDBJ whole genome shotgun (WGS) entry which is preliminary data.</text>
</comment>
<accession>A0A8H4R0G2</accession>
<name>A0A8H4R0G2_9HELO</name>
<evidence type="ECO:0000313" key="2">
    <source>
        <dbReference type="EMBL" id="KAF4620139.1"/>
    </source>
</evidence>
<reference evidence="2 3" key="1">
    <citation type="submission" date="2020-03" db="EMBL/GenBank/DDBJ databases">
        <title>Draft Genome Sequence of Cudoniella acicularis.</title>
        <authorList>
            <person name="Buettner E."/>
            <person name="Kellner H."/>
        </authorList>
    </citation>
    <scope>NUCLEOTIDE SEQUENCE [LARGE SCALE GENOMIC DNA]</scope>
    <source>
        <strain evidence="2 3">DSM 108380</strain>
    </source>
</reference>
<feature type="compositionally biased region" description="Basic and acidic residues" evidence="1">
    <location>
        <begin position="223"/>
        <end position="237"/>
    </location>
</feature>
<feature type="compositionally biased region" description="Polar residues" evidence="1">
    <location>
        <begin position="69"/>
        <end position="85"/>
    </location>
</feature>
<feature type="compositionally biased region" description="Low complexity" evidence="1">
    <location>
        <begin position="1"/>
        <end position="11"/>
    </location>
</feature>
<dbReference type="AlphaFoldDB" id="A0A8H4R0G2"/>